<dbReference type="EnsemblMetazoa" id="XM_011407865.1">
    <property type="protein sequence ID" value="XP_011406167.1"/>
    <property type="gene ID" value="LOC105313996"/>
</dbReference>
<dbReference type="InterPro" id="IPR008042">
    <property type="entry name" value="Retrotrans_Pao"/>
</dbReference>
<protein>
    <submittedName>
        <fullName evidence="1">Uncharacterized protein</fullName>
    </submittedName>
</protein>
<dbReference type="InParanoid" id="A0A1X7U3V0"/>
<evidence type="ECO:0000313" key="2">
    <source>
        <dbReference type="Proteomes" id="UP000007879"/>
    </source>
</evidence>
<dbReference type="Proteomes" id="UP000007879">
    <property type="component" value="Unassembled WGS sequence"/>
</dbReference>
<sequence length="264" mass="29901">MAAKMVYESFFVDDGLIGADSIVEAIHSRKEMQELFAKGGFLLRKSNYNVLQVLESIEPDLIDTQEVHTISDPDLEYTKTLGLERNVRSDCFCITVSKTLSTSNLTKCTLVSNIAKVFDVLGLFSSTTIKIKILLQRLWESKVGWDELAPAYITEVWLRWESELKSLSGFRVPRYYFPEITHLHRLQLHGFSDASEDAYVAVVYFRSQDLNGTIGTSIVLAKSRVAPIERLSIPRLKLCGALMLSQLLHYLKNLLKLSISQVYA</sequence>
<keyword evidence="2" id="KW-1185">Reference proteome</keyword>
<dbReference type="AlphaFoldDB" id="A0A1X7U3V0"/>
<dbReference type="eggNOG" id="KOG0017">
    <property type="taxonomic scope" value="Eukaryota"/>
</dbReference>
<organism evidence="1">
    <name type="scientific">Amphimedon queenslandica</name>
    <name type="common">Sponge</name>
    <dbReference type="NCBI Taxonomy" id="400682"/>
    <lineage>
        <taxon>Eukaryota</taxon>
        <taxon>Metazoa</taxon>
        <taxon>Porifera</taxon>
        <taxon>Demospongiae</taxon>
        <taxon>Heteroscleromorpha</taxon>
        <taxon>Haplosclerida</taxon>
        <taxon>Niphatidae</taxon>
        <taxon>Amphimedon</taxon>
    </lineage>
</organism>
<proteinExistence type="predicted"/>
<accession>A0A1X7U3V0</accession>
<dbReference type="OrthoDB" id="8065733at2759"/>
<reference evidence="1" key="2">
    <citation type="submission" date="2017-05" db="UniProtKB">
        <authorList>
            <consortium name="EnsemblMetazoa"/>
        </authorList>
    </citation>
    <scope>IDENTIFICATION</scope>
</reference>
<dbReference type="OMA" id="VNIREQW"/>
<evidence type="ECO:0000313" key="1">
    <source>
        <dbReference type="EnsemblMetazoa" id="Aqu2.1.22116_001"/>
    </source>
</evidence>
<dbReference type="EnsemblMetazoa" id="Aqu2.1.22116_001">
    <property type="protein sequence ID" value="Aqu2.1.22116_001"/>
    <property type="gene ID" value="Aqu2.1.22116"/>
</dbReference>
<reference evidence="2" key="1">
    <citation type="journal article" date="2010" name="Nature">
        <title>The Amphimedon queenslandica genome and the evolution of animal complexity.</title>
        <authorList>
            <person name="Srivastava M."/>
            <person name="Simakov O."/>
            <person name="Chapman J."/>
            <person name="Fahey B."/>
            <person name="Gauthier M.E."/>
            <person name="Mitros T."/>
            <person name="Richards G.S."/>
            <person name="Conaco C."/>
            <person name="Dacre M."/>
            <person name="Hellsten U."/>
            <person name="Larroux C."/>
            <person name="Putnam N.H."/>
            <person name="Stanke M."/>
            <person name="Adamska M."/>
            <person name="Darling A."/>
            <person name="Degnan S.M."/>
            <person name="Oakley T.H."/>
            <person name="Plachetzki D.C."/>
            <person name="Zhai Y."/>
            <person name="Adamski M."/>
            <person name="Calcino A."/>
            <person name="Cummins S.F."/>
            <person name="Goodstein D.M."/>
            <person name="Harris C."/>
            <person name="Jackson D.J."/>
            <person name="Leys S.P."/>
            <person name="Shu S."/>
            <person name="Woodcroft B.J."/>
            <person name="Vervoort M."/>
            <person name="Kosik K.S."/>
            <person name="Manning G."/>
            <person name="Degnan B.M."/>
            <person name="Rokhsar D.S."/>
        </authorList>
    </citation>
    <scope>NUCLEOTIDE SEQUENCE [LARGE SCALE GENOMIC DNA]</scope>
</reference>
<dbReference type="PANTHER" id="PTHR47331">
    <property type="entry name" value="PHD-TYPE DOMAIN-CONTAINING PROTEIN"/>
    <property type="match status" value="1"/>
</dbReference>
<dbReference type="Pfam" id="PF05380">
    <property type="entry name" value="Peptidase_A17"/>
    <property type="match status" value="1"/>
</dbReference>
<gene>
    <name evidence="1" type="primary">105313996</name>
</gene>
<dbReference type="KEGG" id="aqu:105313996"/>
<name>A0A1X7U3V0_AMPQE</name>